<feature type="coiled-coil region" evidence="7">
    <location>
        <begin position="219"/>
        <end position="267"/>
    </location>
</feature>
<evidence type="ECO:0000259" key="11">
    <source>
        <dbReference type="Pfam" id="PF12323"/>
    </source>
</evidence>
<evidence type="ECO:0000259" key="9">
    <source>
        <dbReference type="Pfam" id="PF01385"/>
    </source>
</evidence>
<keyword evidence="13" id="KW-1185">Reference proteome</keyword>
<dbReference type="InterPro" id="IPR001959">
    <property type="entry name" value="Transposase"/>
</dbReference>
<sequence>MMGGMGQTVRYRYRAYPTAVQEQALRRLFGCCRVVWNDTVRLFRDHFDPTDRNSVPKPGEAQKIVLTDAKKTPERAWLGEVSNVALTQIHRDAMRACWNGVRHARRQRMARYRSLKRNPVNSARFTANGFAIRDNGKVYLAKIGDIKIRWSRALPSVPKSCTILQEPDGAWYVSFTVTRETEPLPPCGTDAAIDLGFTHLGELVATDGTRRRIDAPKPLNRLRRQLARFQRKEARQQQTSNRRRRTRQRINRLYAKARHQLDDYQNKQALRIVRETQTVGLETLNVSGMSRRHGRSILTVAPARFAAKLKAKAEQYGRTIVQIGKWEPTTRLCSQCKHHVDGGIPEQVRVWRCADCGSILDRDYNAALNILDAAGLAESLNAHGGDARLRLATAGRSSRQGTANPSDGTRKHSGLGIPVL</sequence>
<dbReference type="InterPro" id="IPR010095">
    <property type="entry name" value="Cas12f1-like_TNB"/>
</dbReference>
<dbReference type="Pfam" id="PF12323">
    <property type="entry name" value="HTH_OrfB_IS605"/>
    <property type="match status" value="1"/>
</dbReference>
<dbReference type="NCBIfam" id="NF040570">
    <property type="entry name" value="guided_TnpB"/>
    <property type="match status" value="1"/>
</dbReference>
<feature type="domain" description="Transposase putative helix-turn-helix" evidence="11">
    <location>
        <begin position="5"/>
        <end position="41"/>
    </location>
</feature>
<comment type="caution">
    <text evidence="12">The sequence shown here is derived from an EMBL/GenBank/DDBJ whole genome shotgun (WGS) entry which is preliminary data.</text>
</comment>
<gene>
    <name evidence="12" type="ORF">BMAGN_1200</name>
</gene>
<feature type="compositionally biased region" description="Polar residues" evidence="8">
    <location>
        <begin position="395"/>
        <end position="407"/>
    </location>
</feature>
<evidence type="ECO:0000259" key="10">
    <source>
        <dbReference type="Pfam" id="PF07282"/>
    </source>
</evidence>
<reference evidence="12 13" key="1">
    <citation type="submission" date="2014-03" db="EMBL/GenBank/DDBJ databases">
        <title>Genomics of Bifidobacteria.</title>
        <authorList>
            <person name="Ventura M."/>
            <person name="Milani C."/>
            <person name="Lugli G.A."/>
        </authorList>
    </citation>
    <scope>NUCLEOTIDE SEQUENCE [LARGE SCALE GENOMIC DNA]</scope>
    <source>
        <strain evidence="12 13">LMG 11591</strain>
    </source>
</reference>
<evidence type="ECO:0000256" key="6">
    <source>
        <dbReference type="ARBA" id="ARBA00023172"/>
    </source>
</evidence>
<feature type="domain" description="Cas12f1-like TNB" evidence="10">
    <location>
        <begin position="304"/>
        <end position="370"/>
    </location>
</feature>
<keyword evidence="6" id="KW-0233">DNA recombination</keyword>
<dbReference type="Pfam" id="PF01385">
    <property type="entry name" value="OrfB_IS605"/>
    <property type="match status" value="1"/>
</dbReference>
<evidence type="ECO:0000313" key="12">
    <source>
        <dbReference type="EMBL" id="KFI69491.1"/>
    </source>
</evidence>
<dbReference type="AlphaFoldDB" id="A0A087BEP1"/>
<evidence type="ECO:0000256" key="4">
    <source>
        <dbReference type="ARBA" id="ARBA00022833"/>
    </source>
</evidence>
<dbReference type="STRING" id="1692.BMAGN_1200"/>
<evidence type="ECO:0000256" key="2">
    <source>
        <dbReference type="ARBA" id="ARBA00022578"/>
    </source>
</evidence>
<evidence type="ECO:0000256" key="1">
    <source>
        <dbReference type="ARBA" id="ARBA00008761"/>
    </source>
</evidence>
<dbReference type="Pfam" id="PF07282">
    <property type="entry name" value="Cas12f1-like_TNB"/>
    <property type="match status" value="1"/>
</dbReference>
<evidence type="ECO:0000256" key="5">
    <source>
        <dbReference type="ARBA" id="ARBA00023125"/>
    </source>
</evidence>
<evidence type="ECO:0000256" key="7">
    <source>
        <dbReference type="SAM" id="Coils"/>
    </source>
</evidence>
<proteinExistence type="inferred from homology"/>
<organism evidence="12 13">
    <name type="scientific">Bifidobacterium magnum</name>
    <dbReference type="NCBI Taxonomy" id="1692"/>
    <lineage>
        <taxon>Bacteria</taxon>
        <taxon>Bacillati</taxon>
        <taxon>Actinomycetota</taxon>
        <taxon>Actinomycetes</taxon>
        <taxon>Bifidobacteriales</taxon>
        <taxon>Bifidobacteriaceae</taxon>
        <taxon>Bifidobacterium</taxon>
    </lineage>
</organism>
<keyword evidence="2" id="KW-0815">Transposition</keyword>
<evidence type="ECO:0000256" key="8">
    <source>
        <dbReference type="SAM" id="MobiDB-lite"/>
    </source>
</evidence>
<keyword evidence="3" id="KW-0479">Metal-binding</keyword>
<dbReference type="GO" id="GO:0046872">
    <property type="term" value="F:metal ion binding"/>
    <property type="evidence" value="ECO:0007669"/>
    <property type="project" value="UniProtKB-KW"/>
</dbReference>
<evidence type="ECO:0000313" key="13">
    <source>
        <dbReference type="Proteomes" id="UP000029052"/>
    </source>
</evidence>
<comment type="similarity">
    <text evidence="1">In the C-terminal section; belongs to the transposase 35 family.</text>
</comment>
<dbReference type="Proteomes" id="UP000029052">
    <property type="component" value="Unassembled WGS sequence"/>
</dbReference>
<dbReference type="EMBL" id="JGZB01000001">
    <property type="protein sequence ID" value="KFI69491.1"/>
    <property type="molecule type" value="Genomic_DNA"/>
</dbReference>
<feature type="region of interest" description="Disordered" evidence="8">
    <location>
        <begin position="392"/>
        <end position="420"/>
    </location>
</feature>
<keyword evidence="5" id="KW-0238">DNA-binding</keyword>
<feature type="domain" description="Probable transposase IS891/IS1136/IS1341" evidence="9">
    <location>
        <begin position="178"/>
        <end position="291"/>
    </location>
</feature>
<name>A0A087BEP1_9BIFI</name>
<evidence type="ECO:0000256" key="3">
    <source>
        <dbReference type="ARBA" id="ARBA00022723"/>
    </source>
</evidence>
<dbReference type="GO" id="GO:0003677">
    <property type="term" value="F:DNA binding"/>
    <property type="evidence" value="ECO:0007669"/>
    <property type="project" value="UniProtKB-KW"/>
</dbReference>
<keyword evidence="4" id="KW-0862">Zinc</keyword>
<keyword evidence="7" id="KW-0175">Coiled coil</keyword>
<dbReference type="GO" id="GO:0006310">
    <property type="term" value="P:DNA recombination"/>
    <property type="evidence" value="ECO:0007669"/>
    <property type="project" value="UniProtKB-KW"/>
</dbReference>
<accession>A0A087BEP1</accession>
<dbReference type="InterPro" id="IPR021027">
    <property type="entry name" value="Transposase_put_HTH"/>
</dbReference>
<dbReference type="GO" id="GO:0032196">
    <property type="term" value="P:transposition"/>
    <property type="evidence" value="ECO:0007669"/>
    <property type="project" value="UniProtKB-KW"/>
</dbReference>
<protein>
    <submittedName>
        <fullName evidence="12">Transposase</fullName>
    </submittedName>
</protein>
<dbReference type="eggNOG" id="COG0675">
    <property type="taxonomic scope" value="Bacteria"/>
</dbReference>